<evidence type="ECO:0000313" key="3">
    <source>
        <dbReference type="Proteomes" id="UP000242913"/>
    </source>
</evidence>
<reference evidence="2 3" key="1">
    <citation type="submission" date="2015-12" db="EMBL/GenBank/DDBJ databases">
        <title>Draft genome of the nematode, Onchocerca flexuosa.</title>
        <authorList>
            <person name="Mitreva M."/>
        </authorList>
    </citation>
    <scope>NUCLEOTIDE SEQUENCE [LARGE SCALE GENOMIC DNA]</scope>
    <source>
        <strain evidence="2">Red Deer</strain>
    </source>
</reference>
<evidence type="ECO:0000256" key="1">
    <source>
        <dbReference type="SAM" id="MobiDB-lite"/>
    </source>
</evidence>
<evidence type="ECO:0000313" key="2">
    <source>
        <dbReference type="EMBL" id="OZC05859.1"/>
    </source>
</evidence>
<dbReference type="EMBL" id="KZ270368">
    <property type="protein sequence ID" value="OZC05859.1"/>
    <property type="molecule type" value="Genomic_DNA"/>
</dbReference>
<sequence>MFPGKCEKKKKEIRKEITSRMNFYRLRNYVALRKENALQSSPEYNLNSKSFETCTESSEKYDKKDEEEEKDIPKSIDFENSRYSVRNHHLVHSDNQLSTLSAIFEQKSSNTSIDNRPILRKHFY</sequence>
<accession>A0A238BK81</accession>
<proteinExistence type="predicted"/>
<dbReference type="Proteomes" id="UP000242913">
    <property type="component" value="Unassembled WGS sequence"/>
</dbReference>
<gene>
    <name evidence="2" type="ORF">X798_07165</name>
</gene>
<keyword evidence="3" id="KW-1185">Reference proteome</keyword>
<protein>
    <submittedName>
        <fullName evidence="2">Uncharacterized protein</fullName>
    </submittedName>
</protein>
<dbReference type="AlphaFoldDB" id="A0A238BK81"/>
<organism evidence="2 3">
    <name type="scientific">Onchocerca flexuosa</name>
    <dbReference type="NCBI Taxonomy" id="387005"/>
    <lineage>
        <taxon>Eukaryota</taxon>
        <taxon>Metazoa</taxon>
        <taxon>Ecdysozoa</taxon>
        <taxon>Nematoda</taxon>
        <taxon>Chromadorea</taxon>
        <taxon>Rhabditida</taxon>
        <taxon>Spirurina</taxon>
        <taxon>Spiruromorpha</taxon>
        <taxon>Filarioidea</taxon>
        <taxon>Onchocercidae</taxon>
        <taxon>Onchocerca</taxon>
    </lineage>
</organism>
<name>A0A238BK81_9BILA</name>
<feature type="region of interest" description="Disordered" evidence="1">
    <location>
        <begin position="49"/>
        <end position="75"/>
    </location>
</feature>